<accession>A0AAV7K163</accession>
<dbReference type="PRINTS" id="PR00449">
    <property type="entry name" value="RASTRNSFRMNG"/>
</dbReference>
<dbReference type="GO" id="GO:0005525">
    <property type="term" value="F:GTP binding"/>
    <property type="evidence" value="ECO:0007669"/>
    <property type="project" value="UniProtKB-KW"/>
</dbReference>
<dbReference type="EMBL" id="JAKMXF010000222">
    <property type="protein sequence ID" value="KAI6654515.1"/>
    <property type="molecule type" value="Genomic_DNA"/>
</dbReference>
<dbReference type="InterPro" id="IPR005225">
    <property type="entry name" value="Small_GTP-bd"/>
</dbReference>
<dbReference type="SUPFAM" id="SSF52540">
    <property type="entry name" value="P-loop containing nucleoside triphosphate hydrolases"/>
    <property type="match status" value="1"/>
</dbReference>
<keyword evidence="1" id="KW-0547">Nucleotide-binding</keyword>
<evidence type="ECO:0000313" key="4">
    <source>
        <dbReference type="Proteomes" id="UP001165289"/>
    </source>
</evidence>
<dbReference type="CDD" id="cd00154">
    <property type="entry name" value="Rab"/>
    <property type="match status" value="1"/>
</dbReference>
<protein>
    <submittedName>
        <fullName evidence="3">Ras-related protein Rab-13 isoform X2</fullName>
    </submittedName>
</protein>
<dbReference type="Pfam" id="PF00071">
    <property type="entry name" value="Ras"/>
    <property type="match status" value="1"/>
</dbReference>
<evidence type="ECO:0000256" key="1">
    <source>
        <dbReference type="ARBA" id="ARBA00022741"/>
    </source>
</evidence>
<dbReference type="InterPro" id="IPR050227">
    <property type="entry name" value="Rab"/>
</dbReference>
<dbReference type="SMART" id="SM00175">
    <property type="entry name" value="RAB"/>
    <property type="match status" value="1"/>
</dbReference>
<organism evidence="3 4">
    <name type="scientific">Oopsacas minuta</name>
    <dbReference type="NCBI Taxonomy" id="111878"/>
    <lineage>
        <taxon>Eukaryota</taxon>
        <taxon>Metazoa</taxon>
        <taxon>Porifera</taxon>
        <taxon>Hexactinellida</taxon>
        <taxon>Hexasterophora</taxon>
        <taxon>Lyssacinosida</taxon>
        <taxon>Leucopsacidae</taxon>
        <taxon>Oopsacas</taxon>
    </lineage>
</organism>
<dbReference type="InterPro" id="IPR027417">
    <property type="entry name" value="P-loop_NTPase"/>
</dbReference>
<dbReference type="Proteomes" id="UP001165289">
    <property type="component" value="Unassembled WGS sequence"/>
</dbReference>
<dbReference type="PANTHER" id="PTHR47977">
    <property type="entry name" value="RAS-RELATED PROTEIN RAB"/>
    <property type="match status" value="1"/>
</dbReference>
<comment type="caution">
    <text evidence="3">The sequence shown here is derived from an EMBL/GenBank/DDBJ whole genome shotgun (WGS) entry which is preliminary data.</text>
</comment>
<dbReference type="GO" id="GO:0003924">
    <property type="term" value="F:GTPase activity"/>
    <property type="evidence" value="ECO:0007669"/>
    <property type="project" value="InterPro"/>
</dbReference>
<name>A0AAV7K163_9METZ</name>
<evidence type="ECO:0000256" key="2">
    <source>
        <dbReference type="ARBA" id="ARBA00023134"/>
    </source>
</evidence>
<dbReference type="AlphaFoldDB" id="A0AAV7K163"/>
<reference evidence="3 4" key="1">
    <citation type="journal article" date="2023" name="BMC Biol.">
        <title>The compact genome of the sponge Oopsacas minuta (Hexactinellida) is lacking key metazoan core genes.</title>
        <authorList>
            <person name="Santini S."/>
            <person name="Schenkelaars Q."/>
            <person name="Jourda C."/>
            <person name="Duchesne M."/>
            <person name="Belahbib H."/>
            <person name="Rocher C."/>
            <person name="Selva M."/>
            <person name="Riesgo A."/>
            <person name="Vervoort M."/>
            <person name="Leys S.P."/>
            <person name="Kodjabachian L."/>
            <person name="Le Bivic A."/>
            <person name="Borchiellini C."/>
            <person name="Claverie J.M."/>
            <person name="Renard E."/>
        </authorList>
    </citation>
    <scope>NUCLEOTIDE SEQUENCE [LARGE SCALE GENOMIC DNA]</scope>
    <source>
        <strain evidence="3">SPO-2</strain>
    </source>
</reference>
<keyword evidence="2" id="KW-0342">GTP-binding</keyword>
<proteinExistence type="predicted"/>
<dbReference type="Gene3D" id="3.40.50.300">
    <property type="entry name" value="P-loop containing nucleotide triphosphate hydrolases"/>
    <property type="match status" value="1"/>
</dbReference>
<dbReference type="NCBIfam" id="TIGR00231">
    <property type="entry name" value="small_GTP"/>
    <property type="match status" value="1"/>
</dbReference>
<dbReference type="SMART" id="SM00173">
    <property type="entry name" value="RAS"/>
    <property type="match status" value="1"/>
</dbReference>
<sequence length="217" mass="24517">MSSATPVHADCFNILLLGQADVGKSSIIRRLDQNCFVEGQGTNSLGRDFIAKNFITNSGEVSCRIWDTADMERHSANIPSHLFRGKQGFVFVLSFTCKHSWRNLRDWIDIAKSFYPSGLPPSIILANKNDSQPSEKTVNEVKDMYNGYKCFETSALSGHGLIEAFEFLADEMLRYNSNRHDRDHYNRGRDDAIRGASFSTVDSPFNFVRLMKTCSIL</sequence>
<evidence type="ECO:0000313" key="3">
    <source>
        <dbReference type="EMBL" id="KAI6654515.1"/>
    </source>
</evidence>
<dbReference type="PROSITE" id="PS51419">
    <property type="entry name" value="RAB"/>
    <property type="match status" value="1"/>
</dbReference>
<dbReference type="InterPro" id="IPR001806">
    <property type="entry name" value="Small_GTPase"/>
</dbReference>
<gene>
    <name evidence="3" type="ORF">LOD99_911</name>
</gene>
<keyword evidence="4" id="KW-1185">Reference proteome</keyword>